<keyword evidence="1" id="KW-0472">Membrane</keyword>
<reference evidence="2 3" key="1">
    <citation type="journal article" date="2012" name="Environ. Microbiol.">
        <title>The genome of the ammonia-oxidizing Candidatus Nitrososphaera gargensis: insights into metabolic versatility and environmental adaptations.</title>
        <authorList>
            <person name="Spang A."/>
            <person name="Poehlein A."/>
            <person name="Offre P."/>
            <person name="Zumbragel S."/>
            <person name="Haider S."/>
            <person name="Rychlik N."/>
            <person name="Nowka B."/>
            <person name="Schmeisser C."/>
            <person name="Lebedeva E.V."/>
            <person name="Rattei T."/>
            <person name="Bohm C."/>
            <person name="Schmid M."/>
            <person name="Galushko A."/>
            <person name="Hatzenpichler R."/>
            <person name="Weinmaier T."/>
            <person name="Daniel R."/>
            <person name="Schleper C."/>
            <person name="Spieck E."/>
            <person name="Streit W."/>
            <person name="Wagner M."/>
        </authorList>
    </citation>
    <scope>NUCLEOTIDE SEQUENCE [LARGE SCALE GENOMIC DNA]</scope>
    <source>
        <strain evidence="3">Ga9.2</strain>
    </source>
</reference>
<dbReference type="STRING" id="1237085.Ngar_c31860"/>
<dbReference type="HOGENOM" id="CLU_2930320_0_0_2"/>
<dbReference type="BioCyc" id="CNIT1237085:G1324-3186-MONOMER"/>
<dbReference type="AlphaFoldDB" id="K0IM89"/>
<name>K0IM89_NITGG</name>
<gene>
    <name evidence="2" type="ordered locus">Ngar_c31860</name>
</gene>
<accession>K0IM89</accession>
<evidence type="ECO:0000256" key="1">
    <source>
        <dbReference type="SAM" id="Phobius"/>
    </source>
</evidence>
<keyword evidence="3" id="KW-1185">Reference proteome</keyword>
<evidence type="ECO:0000313" key="2">
    <source>
        <dbReference type="EMBL" id="AFU60102.1"/>
    </source>
</evidence>
<dbReference type="InParanoid" id="K0IM89"/>
<proteinExistence type="predicted"/>
<protein>
    <submittedName>
        <fullName evidence="2">Uncharacterized protein</fullName>
    </submittedName>
</protein>
<sequence>MLIILTAVAIIPFAGAVEDYYVSVYTSVASGAGLIVYFAALGMVIIGLVLRIYRSVSGGL</sequence>
<evidence type="ECO:0000313" key="3">
    <source>
        <dbReference type="Proteomes" id="UP000008037"/>
    </source>
</evidence>
<keyword evidence="1" id="KW-0812">Transmembrane</keyword>
<keyword evidence="1" id="KW-1133">Transmembrane helix</keyword>
<feature type="transmembrane region" description="Helical" evidence="1">
    <location>
        <begin position="32"/>
        <end position="53"/>
    </location>
</feature>
<dbReference type="EMBL" id="CP002408">
    <property type="protein sequence ID" value="AFU60102.1"/>
    <property type="molecule type" value="Genomic_DNA"/>
</dbReference>
<dbReference type="Proteomes" id="UP000008037">
    <property type="component" value="Chromosome"/>
</dbReference>
<dbReference type="KEGG" id="nga:Ngar_c31860"/>
<organism evidence="2 3">
    <name type="scientific">Nitrososphaera gargensis (strain Ga9.2)</name>
    <dbReference type="NCBI Taxonomy" id="1237085"/>
    <lineage>
        <taxon>Archaea</taxon>
        <taxon>Nitrososphaerota</taxon>
        <taxon>Nitrososphaeria</taxon>
        <taxon>Nitrososphaerales</taxon>
        <taxon>Nitrososphaeraceae</taxon>
        <taxon>Nitrososphaera</taxon>
    </lineage>
</organism>